<dbReference type="SMART" id="SM00249">
    <property type="entry name" value="PHD"/>
    <property type="match status" value="3"/>
</dbReference>
<feature type="compositionally biased region" description="Polar residues" evidence="5">
    <location>
        <begin position="14"/>
        <end position="29"/>
    </location>
</feature>
<evidence type="ECO:0000313" key="8">
    <source>
        <dbReference type="EMBL" id="GJJ69156.1"/>
    </source>
</evidence>
<dbReference type="GO" id="GO:0006357">
    <property type="term" value="P:regulation of transcription by RNA polymerase II"/>
    <property type="evidence" value="ECO:0007669"/>
    <property type="project" value="TreeGrafter"/>
</dbReference>
<feature type="compositionally biased region" description="Basic and acidic residues" evidence="5">
    <location>
        <begin position="1163"/>
        <end position="1181"/>
    </location>
</feature>
<feature type="region of interest" description="Disordered" evidence="5">
    <location>
        <begin position="203"/>
        <end position="225"/>
    </location>
</feature>
<keyword evidence="3" id="KW-0862">Zinc</keyword>
<dbReference type="InterPro" id="IPR019786">
    <property type="entry name" value="Zinc_finger_PHD-type_CS"/>
</dbReference>
<feature type="region of interest" description="Disordered" evidence="5">
    <location>
        <begin position="919"/>
        <end position="1022"/>
    </location>
</feature>
<name>A0A9P3H2Y9_9FUNG</name>
<evidence type="ECO:0000313" key="9">
    <source>
        <dbReference type="Proteomes" id="UP000827284"/>
    </source>
</evidence>
<reference evidence="8" key="2">
    <citation type="journal article" date="2022" name="Microbiol. Resour. Announc.">
        <title>Whole-Genome Sequence of Entomortierella parvispora E1425, a Mucoromycotan Fungus Associated with Burkholderiaceae-Related Endosymbiotic Bacteria.</title>
        <authorList>
            <person name="Herlambang A."/>
            <person name="Guo Y."/>
            <person name="Takashima Y."/>
            <person name="Narisawa K."/>
            <person name="Ohta H."/>
            <person name="Nishizawa T."/>
        </authorList>
    </citation>
    <scope>NUCLEOTIDE SEQUENCE</scope>
    <source>
        <strain evidence="8">E1425</strain>
    </source>
</reference>
<dbReference type="InterPro" id="IPR013083">
    <property type="entry name" value="Znf_RING/FYVE/PHD"/>
</dbReference>
<feature type="compositionally biased region" description="Polar residues" evidence="5">
    <location>
        <begin position="689"/>
        <end position="701"/>
    </location>
</feature>
<protein>
    <recommendedName>
        <fullName evidence="10">PHD-type domain-containing protein</fullName>
    </recommendedName>
</protein>
<feature type="region of interest" description="Disordered" evidence="5">
    <location>
        <begin position="660"/>
        <end position="722"/>
    </location>
</feature>
<feature type="compositionally biased region" description="Low complexity" evidence="5">
    <location>
        <begin position="1130"/>
        <end position="1157"/>
    </location>
</feature>
<dbReference type="PROSITE" id="PS50016">
    <property type="entry name" value="ZF_PHD_2"/>
    <property type="match status" value="2"/>
</dbReference>
<feature type="compositionally biased region" description="Basic residues" evidence="5">
    <location>
        <begin position="703"/>
        <end position="712"/>
    </location>
</feature>
<feature type="domain" description="PHD-type" evidence="6">
    <location>
        <begin position="795"/>
        <end position="869"/>
    </location>
</feature>
<proteinExistence type="predicted"/>
<evidence type="ECO:0000259" key="6">
    <source>
        <dbReference type="PROSITE" id="PS50016"/>
    </source>
</evidence>
<dbReference type="PROSITE" id="PS01359">
    <property type="entry name" value="ZF_PHD_1"/>
    <property type="match status" value="2"/>
</dbReference>
<evidence type="ECO:0000256" key="2">
    <source>
        <dbReference type="ARBA" id="ARBA00022771"/>
    </source>
</evidence>
<evidence type="ECO:0008006" key="10">
    <source>
        <dbReference type="Google" id="ProtNLM"/>
    </source>
</evidence>
<dbReference type="InterPro" id="IPR019787">
    <property type="entry name" value="Znf_PHD-finger"/>
</dbReference>
<keyword evidence="1" id="KW-0479">Metal-binding</keyword>
<reference evidence="8" key="1">
    <citation type="submission" date="2021-11" db="EMBL/GenBank/DDBJ databases">
        <authorList>
            <person name="Herlambang A."/>
            <person name="Guo Y."/>
            <person name="Takashima Y."/>
            <person name="Nishizawa T."/>
        </authorList>
    </citation>
    <scope>NUCLEOTIDE SEQUENCE</scope>
    <source>
        <strain evidence="8">E1425</strain>
    </source>
</reference>
<feature type="compositionally biased region" description="Low complexity" evidence="5">
    <location>
        <begin position="919"/>
        <end position="937"/>
    </location>
</feature>
<feature type="region of interest" description="Disordered" evidence="5">
    <location>
        <begin position="1049"/>
        <end position="1238"/>
    </location>
</feature>
<gene>
    <name evidence="8" type="ORF">EMPS_01502</name>
</gene>
<dbReference type="InterPro" id="IPR001965">
    <property type="entry name" value="Znf_PHD"/>
</dbReference>
<dbReference type="InterPro" id="IPR011011">
    <property type="entry name" value="Znf_FYVE_PHD"/>
</dbReference>
<dbReference type="InterPro" id="IPR050701">
    <property type="entry name" value="Histone_Mod_Regulator"/>
</dbReference>
<feature type="compositionally biased region" description="Low complexity" evidence="5">
    <location>
        <begin position="749"/>
        <end position="758"/>
    </location>
</feature>
<evidence type="ECO:0000256" key="4">
    <source>
        <dbReference type="PROSITE-ProRule" id="PRU00146"/>
    </source>
</evidence>
<feature type="compositionally biased region" description="Polar residues" evidence="5">
    <location>
        <begin position="1188"/>
        <end position="1200"/>
    </location>
</feature>
<evidence type="ECO:0000259" key="7">
    <source>
        <dbReference type="PROSITE" id="PS51805"/>
    </source>
</evidence>
<feature type="compositionally biased region" description="Pro residues" evidence="5">
    <location>
        <begin position="1226"/>
        <end position="1236"/>
    </location>
</feature>
<dbReference type="PROSITE" id="PS51805">
    <property type="entry name" value="EPHD"/>
    <property type="match status" value="1"/>
</dbReference>
<dbReference type="Pfam" id="PF13831">
    <property type="entry name" value="PHD_2"/>
    <property type="match status" value="1"/>
</dbReference>
<feature type="domain" description="PHD-type" evidence="7">
    <location>
        <begin position="324"/>
        <end position="443"/>
    </location>
</feature>
<keyword evidence="9" id="KW-1185">Reference proteome</keyword>
<dbReference type="Pfam" id="PF00628">
    <property type="entry name" value="PHD"/>
    <property type="match status" value="1"/>
</dbReference>
<dbReference type="Pfam" id="PF13832">
    <property type="entry name" value="zf-HC5HC2H_2"/>
    <property type="match status" value="1"/>
</dbReference>
<feature type="compositionally biased region" description="Low complexity" evidence="5">
    <location>
        <begin position="1096"/>
        <end position="1106"/>
    </location>
</feature>
<dbReference type="Proteomes" id="UP000827284">
    <property type="component" value="Unassembled WGS sequence"/>
</dbReference>
<evidence type="ECO:0000256" key="1">
    <source>
        <dbReference type="ARBA" id="ARBA00022723"/>
    </source>
</evidence>
<comment type="caution">
    <text evidence="8">The sequence shown here is derived from an EMBL/GenBank/DDBJ whole genome shotgun (WGS) entry which is preliminary data.</text>
</comment>
<dbReference type="GO" id="GO:0008270">
    <property type="term" value="F:zinc ion binding"/>
    <property type="evidence" value="ECO:0007669"/>
    <property type="project" value="UniProtKB-KW"/>
</dbReference>
<feature type="compositionally biased region" description="Low complexity" evidence="5">
    <location>
        <begin position="1078"/>
        <end position="1088"/>
    </location>
</feature>
<feature type="region of interest" description="Disordered" evidence="5">
    <location>
        <begin position="1"/>
        <end position="71"/>
    </location>
</feature>
<organism evidence="8 9">
    <name type="scientific">Entomortierella parvispora</name>
    <dbReference type="NCBI Taxonomy" id="205924"/>
    <lineage>
        <taxon>Eukaryota</taxon>
        <taxon>Fungi</taxon>
        <taxon>Fungi incertae sedis</taxon>
        <taxon>Mucoromycota</taxon>
        <taxon>Mortierellomycotina</taxon>
        <taxon>Mortierellomycetes</taxon>
        <taxon>Mortierellales</taxon>
        <taxon>Mortierellaceae</taxon>
        <taxon>Entomortierella</taxon>
    </lineage>
</organism>
<feature type="domain" description="PHD-type" evidence="6">
    <location>
        <begin position="266"/>
        <end position="320"/>
    </location>
</feature>
<evidence type="ECO:0000256" key="5">
    <source>
        <dbReference type="SAM" id="MobiDB-lite"/>
    </source>
</evidence>
<sequence>MVPPQHYPAAFPQEFNSARTPTMMTPDSSADTRSDRLSLDMGSVHQHHHHLQQQEYSHHQLHNQPYHNGQSYHSPPYPLLPTPLEEHGQNHTNFANQDSFMAFEQHPDQTENGSKDAEIALVPGDLNDGRLKRMSRHVSVDIPPNPLAPVAREVAGMPAKKKAKTDTSKKGENDTASLFQKIFADRDPGKRKIRTKSVSEIPMDLGADEDDSDFEDTKMDSNDEDEDMIMPEDAASEDEIKPDQQEAMIDEQDLLTVLWQWKDNDPEVCCVCLGRSTEADNVFVYCDTLDCALCVHQACYGVKTLPSESEPWLCDRCKAPPEEVVSCVCCPSKDGAFRRLIPEDPSGGWVHVVCALWLPETTLGDPDNVDRISVRDIPEKNWNLTCYMCKDPVDGALGACVQCDAGQCRKSFHVTCAQSYSLLETLEDSDMADPYFMYCKQHGSTDGQAKLNGWAKWVKQRDAFLSQWQLDQGRKRTQRLIDLQQQRLQRQPDQSNYDELDESGEGLVELFEHTYSRFKQARERRIARERSELSRQYSIGYYLENKIEKTRSRLEVVSSKAEQALQERMRIETYTRNLLSSLLECANYLESVSSEELVGETPLSIDTTLSWYNSLPDTSRWKSSIQDIIQTIDFNSLGCDYPFGQSGGVHFANGVHGPIDSGFDDSEGGQRQGRSSKGVYSKMAKKGSKATSNPASSTTGHGKNAKSKKVHPKPVLTSKGQIPVVFTSSRGRLIKRDYPDHDDISYSSQNQGVQRQQQQYGYHPGGDYGSAAYSTSHGYPGASSNHYQAKAPRPILPCTVCHQLTLPEEKLALERDSDGMLTPMAIKVLNRMVTCDTCQRPYHPKCLDPPMARVPPRGYSWNCEDCDSSDDSHHSGSEGSPAMADHHGTNAGHHHHTHSSDMEEALMFLADTALTVSTTPYGGTTGSSSTARKSTTTHGQKRPHVATTIRMPDPVGPMPRSGMPKKVKIEGAGSRKSANLKDAADSEVEEEDEDMEENEDEVRHPKPRAIQPKGANASKSASVAPIIRGNLRIYPPGPNIAPKVSPALLNLHEQTSKPGHKEGAKKAKSTAQSIDSPTTAKAAKGTAAVKKEGAKAKSTTATLSKTSKVKAEPAKTTKAAGASKGKKGAEAAASAAAVAVPTKAKGVKAAASTSTASKKTKGALKDIDAAVKSEPVSDTKVTKRRKSVSITACSPTSPTSPVAGASSGKEKATPAKSAARRGSLPAVPPEPTPPPKEVIRYTVGEKTVEELTAKEDVEIERRDNVKFRKLRGRTLTMPAPPQDGVAPGPDTVASMSS</sequence>
<dbReference type="Gene3D" id="3.30.40.10">
    <property type="entry name" value="Zinc/RING finger domain, C3HC4 (zinc finger)"/>
    <property type="match status" value="3"/>
</dbReference>
<dbReference type="PANTHER" id="PTHR13793">
    <property type="entry name" value="PHD FINGER PROTEINS"/>
    <property type="match status" value="1"/>
</dbReference>
<dbReference type="EMBL" id="BQFW01000002">
    <property type="protein sequence ID" value="GJJ69156.1"/>
    <property type="molecule type" value="Genomic_DNA"/>
</dbReference>
<dbReference type="CDD" id="cd15492">
    <property type="entry name" value="PHD_BRPF_JADE_like"/>
    <property type="match status" value="1"/>
</dbReference>
<feature type="region of interest" description="Disordered" evidence="5">
    <location>
        <begin position="1271"/>
        <end position="1297"/>
    </location>
</feature>
<dbReference type="SUPFAM" id="SSF57903">
    <property type="entry name" value="FYVE/PHD zinc finger"/>
    <property type="match status" value="2"/>
</dbReference>
<feature type="compositionally biased region" description="Acidic residues" evidence="5">
    <location>
        <begin position="985"/>
        <end position="1000"/>
    </location>
</feature>
<dbReference type="PANTHER" id="PTHR13793:SF107">
    <property type="entry name" value="BROMODOMAIN-CONTAINING PROTEIN HOMOLOG"/>
    <property type="match status" value="1"/>
</dbReference>
<keyword evidence="2 4" id="KW-0863">Zinc-finger</keyword>
<evidence type="ECO:0000256" key="3">
    <source>
        <dbReference type="ARBA" id="ARBA00022833"/>
    </source>
</evidence>
<accession>A0A9P3H2Y9</accession>
<feature type="region of interest" description="Disordered" evidence="5">
    <location>
        <begin position="866"/>
        <end position="900"/>
    </location>
</feature>
<feature type="region of interest" description="Disordered" evidence="5">
    <location>
        <begin position="736"/>
        <end position="758"/>
    </location>
</feature>
<dbReference type="OrthoDB" id="20839at2759"/>
<dbReference type="InterPro" id="IPR034732">
    <property type="entry name" value="EPHD"/>
</dbReference>